<dbReference type="Pfam" id="PF00544">
    <property type="entry name" value="Pectate_lyase_4"/>
    <property type="match status" value="1"/>
</dbReference>
<keyword evidence="5 8" id="KW-0456">Lyase</keyword>
<evidence type="ECO:0000256" key="1">
    <source>
        <dbReference type="ARBA" id="ARBA00004613"/>
    </source>
</evidence>
<dbReference type="InterPro" id="IPR002022">
    <property type="entry name" value="Pec_lyase"/>
</dbReference>
<evidence type="ECO:0000256" key="2">
    <source>
        <dbReference type="ARBA" id="ARBA00010980"/>
    </source>
</evidence>
<keyword evidence="4 9" id="KW-0732">Signal</keyword>
<protein>
    <recommendedName>
        <fullName evidence="7">pectin lyase</fullName>
        <ecNumber evidence="7">4.2.2.10</ecNumber>
    </recommendedName>
</protein>
<evidence type="ECO:0000256" key="8">
    <source>
        <dbReference type="RuleBase" id="RU361173"/>
    </source>
</evidence>
<gene>
    <name evidence="11" type="ORF">LTR62_001030</name>
</gene>
<dbReference type="GO" id="GO:0030570">
    <property type="term" value="F:pectate lyase activity"/>
    <property type="evidence" value="ECO:0007669"/>
    <property type="project" value="InterPro"/>
</dbReference>
<proteinExistence type="inferred from homology"/>
<reference evidence="11" key="1">
    <citation type="submission" date="2023-08" db="EMBL/GenBank/DDBJ databases">
        <title>Black Yeasts Isolated from many extreme environments.</title>
        <authorList>
            <person name="Coleine C."/>
            <person name="Stajich J.E."/>
            <person name="Selbmann L."/>
        </authorList>
    </citation>
    <scope>NUCLEOTIDE SEQUENCE</scope>
    <source>
        <strain evidence="11">CCFEE 5401</strain>
    </source>
</reference>
<name>A0AAN7T9M5_9PEZI</name>
<evidence type="ECO:0000256" key="6">
    <source>
        <dbReference type="ARBA" id="ARBA00036818"/>
    </source>
</evidence>
<feature type="domain" description="Pectate lyase" evidence="10">
    <location>
        <begin position="91"/>
        <end position="318"/>
    </location>
</feature>
<dbReference type="GO" id="GO:0000272">
    <property type="term" value="P:polysaccharide catabolic process"/>
    <property type="evidence" value="ECO:0007669"/>
    <property type="project" value="UniProtKB-KW"/>
</dbReference>
<keyword evidence="8" id="KW-0624">Polysaccharide degradation</keyword>
<evidence type="ECO:0000256" key="7">
    <source>
        <dbReference type="ARBA" id="ARBA00039082"/>
    </source>
</evidence>
<dbReference type="SMART" id="SM00656">
    <property type="entry name" value="Amb_all"/>
    <property type="match status" value="1"/>
</dbReference>
<dbReference type="InterPro" id="IPR045032">
    <property type="entry name" value="PEL"/>
</dbReference>
<comment type="caution">
    <text evidence="11">The sequence shown here is derived from an EMBL/GenBank/DDBJ whole genome shotgun (WGS) entry which is preliminary data.</text>
</comment>
<dbReference type="InterPro" id="IPR011050">
    <property type="entry name" value="Pectin_lyase_fold/virulence"/>
</dbReference>
<dbReference type="EMBL" id="JAVRRL010000116">
    <property type="protein sequence ID" value="KAK5107542.1"/>
    <property type="molecule type" value="Genomic_DNA"/>
</dbReference>
<evidence type="ECO:0000259" key="10">
    <source>
        <dbReference type="SMART" id="SM00656"/>
    </source>
</evidence>
<dbReference type="GO" id="GO:0047490">
    <property type="term" value="F:pectin lyase activity"/>
    <property type="evidence" value="ECO:0007669"/>
    <property type="project" value="UniProtKB-EC"/>
</dbReference>
<evidence type="ECO:0000256" key="4">
    <source>
        <dbReference type="ARBA" id="ARBA00022729"/>
    </source>
</evidence>
<evidence type="ECO:0000256" key="9">
    <source>
        <dbReference type="SAM" id="SignalP"/>
    </source>
</evidence>
<dbReference type="EC" id="4.2.2.10" evidence="7"/>
<feature type="signal peptide" evidence="9">
    <location>
        <begin position="1"/>
        <end position="18"/>
    </location>
</feature>
<dbReference type="GO" id="GO:0005576">
    <property type="term" value="C:extracellular region"/>
    <property type="evidence" value="ECO:0007669"/>
    <property type="project" value="UniProtKB-SubCell"/>
</dbReference>
<comment type="subcellular location">
    <subcellularLocation>
        <location evidence="1 8">Secreted</location>
    </subcellularLocation>
</comment>
<feature type="chain" id="PRO_5042855793" description="pectin lyase" evidence="9">
    <location>
        <begin position="19"/>
        <end position="398"/>
    </location>
</feature>
<evidence type="ECO:0000256" key="3">
    <source>
        <dbReference type="ARBA" id="ARBA00022525"/>
    </source>
</evidence>
<dbReference type="InterPro" id="IPR012334">
    <property type="entry name" value="Pectin_lyas_fold"/>
</dbReference>
<evidence type="ECO:0000313" key="11">
    <source>
        <dbReference type="EMBL" id="KAK5107542.1"/>
    </source>
</evidence>
<dbReference type="SUPFAM" id="SSF51126">
    <property type="entry name" value="Pectin lyase-like"/>
    <property type="match status" value="1"/>
</dbReference>
<evidence type="ECO:0000313" key="12">
    <source>
        <dbReference type="Proteomes" id="UP001310890"/>
    </source>
</evidence>
<keyword evidence="3 8" id="KW-0964">Secreted</keyword>
<organism evidence="11 12">
    <name type="scientific">Meristemomyces frigidus</name>
    <dbReference type="NCBI Taxonomy" id="1508187"/>
    <lineage>
        <taxon>Eukaryota</taxon>
        <taxon>Fungi</taxon>
        <taxon>Dikarya</taxon>
        <taxon>Ascomycota</taxon>
        <taxon>Pezizomycotina</taxon>
        <taxon>Dothideomycetes</taxon>
        <taxon>Dothideomycetidae</taxon>
        <taxon>Mycosphaerellales</taxon>
        <taxon>Teratosphaeriaceae</taxon>
        <taxon>Meristemomyces</taxon>
    </lineage>
</organism>
<sequence length="398" mass="40773">MWSIYTIAALAANAAALAVSGTAEGFAKGVTGGGSASPVYPTTNAQLVSYLGDSTPRVIILQKTFDFTGSEGTDSGTGCAPWGTASTCQLAIDQQGWCENYESSAPKASVSYDKAAILGITVASKKTILGQGSSGVIKGKGLRIVSGASNIIIQNIHITDLNPHYVWGGDAITVDGADMVWIDHVKVQLNDNDPKFIAQLTKSQTSLIGRQHIVLGNSASNRVSITNNEIDGSSTWSATCDGHHYWALYFTGANDLVTLKGNYIHHTSGRSPKVGGAGNTLLHAVNNYFYANSGHAFEVGAGGSVVAEGNVFQNVVNPIDAGTTGGQIFTAPSTSANAVCSASLGRACQVNAFGSSGSFNGMGSTGFLANFKGKNVASAAPASGVVASVGKDAGFGKF</sequence>
<dbReference type="PANTHER" id="PTHR31683">
    <property type="entry name" value="PECTATE LYASE 18-RELATED"/>
    <property type="match status" value="1"/>
</dbReference>
<dbReference type="Gene3D" id="2.160.20.10">
    <property type="entry name" value="Single-stranded right-handed beta-helix, Pectin lyase-like"/>
    <property type="match status" value="1"/>
</dbReference>
<comment type="similarity">
    <text evidence="2 8">Belongs to the polysaccharide lyase 1 family.</text>
</comment>
<dbReference type="PANTHER" id="PTHR31683:SF16">
    <property type="entry name" value="PECTIN LYASE A-RELATED"/>
    <property type="match status" value="1"/>
</dbReference>
<dbReference type="AlphaFoldDB" id="A0AAN7T9M5"/>
<dbReference type="Proteomes" id="UP001310890">
    <property type="component" value="Unassembled WGS sequence"/>
</dbReference>
<comment type="catalytic activity">
    <reaction evidence="6">
        <text>Eliminative cleavage of (1-&gt;4)-alpha-D-galacturonan methyl ester to give oligosaccharides with 4-deoxy-6-O-methyl-alpha-D-galact-4-enuronosyl groups at their non-reducing ends.</text>
        <dbReference type="EC" id="4.2.2.10"/>
    </reaction>
</comment>
<keyword evidence="8" id="KW-0119">Carbohydrate metabolism</keyword>
<dbReference type="FunFam" id="2.160.20.10:FF:000003">
    <property type="entry name" value="Pectin lyase F"/>
    <property type="match status" value="1"/>
</dbReference>
<accession>A0AAN7T9M5</accession>
<evidence type="ECO:0000256" key="5">
    <source>
        <dbReference type="ARBA" id="ARBA00023239"/>
    </source>
</evidence>